<dbReference type="GO" id="GO:0070006">
    <property type="term" value="F:metalloaminopeptidase activity"/>
    <property type="evidence" value="ECO:0007669"/>
    <property type="project" value="TreeGrafter"/>
</dbReference>
<evidence type="ECO:0000256" key="1">
    <source>
        <dbReference type="ARBA" id="ARBA00000098"/>
    </source>
</evidence>
<dbReference type="InterPro" id="IPR045357">
    <property type="entry name" value="Aminopeptidase_N-like_N"/>
</dbReference>
<dbReference type="InterPro" id="IPR024571">
    <property type="entry name" value="ERAP1-like_C_dom"/>
</dbReference>
<evidence type="ECO:0000256" key="5">
    <source>
        <dbReference type="ARBA" id="ARBA00015611"/>
    </source>
</evidence>
<dbReference type="FunFam" id="1.10.390.10:FF:000004">
    <property type="entry name" value="Aminopeptidase N"/>
    <property type="match status" value="1"/>
</dbReference>
<evidence type="ECO:0000313" key="18">
    <source>
        <dbReference type="EMBL" id="ALO66968.1"/>
    </source>
</evidence>
<dbReference type="PANTHER" id="PTHR11533:SF174">
    <property type="entry name" value="PUROMYCIN-SENSITIVE AMINOPEPTIDASE-RELATED"/>
    <property type="match status" value="1"/>
</dbReference>
<dbReference type="GO" id="GO:0016285">
    <property type="term" value="F:alanyl aminopeptidase activity"/>
    <property type="evidence" value="ECO:0007669"/>
    <property type="project" value="UniProtKB-EC"/>
</dbReference>
<reference evidence="18 19" key="2">
    <citation type="journal article" date="2016" name="J. Biotechnol.">
        <title>Complete genome sequence of Arthrobacter alpinus ERGS4:06, a yellow pigmented bacterium tolerant to cold and radiations isolated from Sikkim Himalaya.</title>
        <authorList>
            <person name="Kumar R."/>
            <person name="Singh D."/>
            <person name="Swarnkar M.K."/>
            <person name="Singh A.K."/>
            <person name="Kumar S."/>
        </authorList>
    </citation>
    <scope>NUCLEOTIDE SEQUENCE [LARGE SCALE GENOMIC DNA]</scope>
    <source>
        <strain evidence="18 19">ERGS4:06</strain>
    </source>
</reference>
<sequence>MPNFNLSRSEAATRKSFLTVHSYDVDLDLSGAEDPSVPGFSSRSTIVFAADRSVPASEQTFLDFMGLSVESVVLNGQPLEIAEVVDGARIHLPGLAAQNTVVVTATSAYSTSGEGLHRFVDPADGLTYTYTQYEPADARRVFANFEQPDLKAPFTFHVNAPAHWTVASNQSVTTKEPVSQPSELGGPGLTRWNFAPTLPISTYITTVLAGPYFKAEDQFSMVFSADGDHAGQELTIPLAAYCRASLAPHFDADEIFKVTKAGLQYFNELFDYPYPFGKYDQAFVPEYNLGAMENPGLVTFTEAYLHASRATDTAYQQRANTIMHEMAHMWFGDLVTMGWWDDLWLKESFADFMGHLAVAEATEWGEKSWTMFASRRKAWAYTQDQLPTTHPIVADIPDLEAAKANFDGITYAKGASVLKQLVAYVGKDAFIAGSREYFRNHEYSNTSLKDLLEPLSKASGRELDDWASKWLGTSGMSTLLPDLDIDKGAVSSLTIKHSSLDPVTGSTALRPHRLGVGFFTYDAGALVKSQSFTVDVVREDTVVAEAVGSPIPDLVLVNDQDLSYAKVRLDAGSMSTALASVGRIVDPLARSLVWSALWNATRDGMLPATVYLRTVATHAGGEADTSLLQTLADNALHALAYYCPAADRAATAELLLAGVEHHLRQAEPGSDEQLVWARTLALLGRGSDAVNARSRELLAGSNVPDGLVVDGSLRWLLWQQLAARGAATMAELDAELAADTTAEHRANHCTAVAALPEPALKQQRWAEAVEESDLSNQLLSATIAGFMVGSQELLAPYTERYFEAIEPIWNSRSLEIAGRIVRGLFPAHQDLLAGLEPEHHPVVHRTDQWLTEHPDSARGLRRMVIEQRDHLLRALRAQAGSAPSGSAPSGSAPSGA</sequence>
<name>A0A0S2M0E7_9MICC</name>
<evidence type="ECO:0000256" key="11">
    <source>
        <dbReference type="ARBA" id="ARBA00023049"/>
    </source>
</evidence>
<feature type="compositionally biased region" description="Low complexity" evidence="14">
    <location>
        <begin position="879"/>
        <end position="896"/>
    </location>
</feature>
<keyword evidence="11" id="KW-0482">Metalloprotease</keyword>
<keyword evidence="10" id="KW-0862">Zinc</keyword>
<feature type="region of interest" description="Disordered" evidence="14">
    <location>
        <begin position="876"/>
        <end position="896"/>
    </location>
</feature>
<gene>
    <name evidence="18" type="ORF">AS189_11280</name>
</gene>
<dbReference type="InterPro" id="IPR027268">
    <property type="entry name" value="Peptidase_M4/M1_CTD_sf"/>
</dbReference>
<dbReference type="GO" id="GO:0016020">
    <property type="term" value="C:membrane"/>
    <property type="evidence" value="ECO:0007669"/>
    <property type="project" value="TreeGrafter"/>
</dbReference>
<dbReference type="GO" id="GO:0005615">
    <property type="term" value="C:extracellular space"/>
    <property type="evidence" value="ECO:0007669"/>
    <property type="project" value="TreeGrafter"/>
</dbReference>
<dbReference type="CDD" id="cd09602">
    <property type="entry name" value="M1_APN"/>
    <property type="match status" value="1"/>
</dbReference>
<dbReference type="AlphaFoldDB" id="A0A0S2M0E7"/>
<dbReference type="PANTHER" id="PTHR11533">
    <property type="entry name" value="PROTEASE M1 ZINC METALLOPROTEASE"/>
    <property type="match status" value="1"/>
</dbReference>
<dbReference type="PRINTS" id="PR00756">
    <property type="entry name" value="ALADIPTASE"/>
</dbReference>
<dbReference type="SUPFAM" id="SSF55486">
    <property type="entry name" value="Metalloproteases ('zincins'), catalytic domain"/>
    <property type="match status" value="1"/>
</dbReference>
<dbReference type="EC" id="3.4.11.2" evidence="4"/>
<dbReference type="EMBL" id="CP013200">
    <property type="protein sequence ID" value="ALO66968.1"/>
    <property type="molecule type" value="Genomic_DNA"/>
</dbReference>
<evidence type="ECO:0000256" key="6">
    <source>
        <dbReference type="ARBA" id="ARBA00022438"/>
    </source>
</evidence>
<evidence type="ECO:0000256" key="13">
    <source>
        <dbReference type="ARBA" id="ARBA00031533"/>
    </source>
</evidence>
<dbReference type="Proteomes" id="UP000059574">
    <property type="component" value="Chromosome"/>
</dbReference>
<feature type="domain" description="Aminopeptidase N-like N-terminal" evidence="17">
    <location>
        <begin position="101"/>
        <end position="204"/>
    </location>
</feature>
<dbReference type="InterPro" id="IPR050344">
    <property type="entry name" value="Peptidase_M1_aminopeptidases"/>
</dbReference>
<evidence type="ECO:0000256" key="9">
    <source>
        <dbReference type="ARBA" id="ARBA00022801"/>
    </source>
</evidence>
<dbReference type="GO" id="GO:0043171">
    <property type="term" value="P:peptide catabolic process"/>
    <property type="evidence" value="ECO:0007669"/>
    <property type="project" value="TreeGrafter"/>
</dbReference>
<organism evidence="18 19">
    <name type="scientific">Arthrobacter alpinus</name>
    <dbReference type="NCBI Taxonomy" id="656366"/>
    <lineage>
        <taxon>Bacteria</taxon>
        <taxon>Bacillati</taxon>
        <taxon>Actinomycetota</taxon>
        <taxon>Actinomycetes</taxon>
        <taxon>Micrococcales</taxon>
        <taxon>Micrococcaceae</taxon>
        <taxon>Arthrobacter</taxon>
    </lineage>
</organism>
<dbReference type="RefSeq" id="WP_062288801.1">
    <property type="nucleotide sequence ID" value="NZ_CP013200.1"/>
</dbReference>
<comment type="cofactor">
    <cofactor evidence="2">
        <name>Zn(2+)</name>
        <dbReference type="ChEBI" id="CHEBI:29105"/>
    </cofactor>
</comment>
<evidence type="ECO:0000259" key="16">
    <source>
        <dbReference type="Pfam" id="PF11838"/>
    </source>
</evidence>
<evidence type="ECO:0000313" key="19">
    <source>
        <dbReference type="Proteomes" id="UP000059574"/>
    </source>
</evidence>
<dbReference type="Pfam" id="PF17900">
    <property type="entry name" value="Peptidase_M1_N"/>
    <property type="match status" value="1"/>
</dbReference>
<dbReference type="NCBIfam" id="TIGR02412">
    <property type="entry name" value="pepN_strep_liv"/>
    <property type="match status" value="1"/>
</dbReference>
<evidence type="ECO:0000256" key="4">
    <source>
        <dbReference type="ARBA" id="ARBA00012564"/>
    </source>
</evidence>
<feature type="domain" description="ERAP1-like C-terminal" evidence="16">
    <location>
        <begin position="554"/>
        <end position="871"/>
    </location>
</feature>
<dbReference type="InterPro" id="IPR012778">
    <property type="entry name" value="Pept_M1_aminopeptidase"/>
</dbReference>
<dbReference type="GO" id="GO:0005737">
    <property type="term" value="C:cytoplasm"/>
    <property type="evidence" value="ECO:0007669"/>
    <property type="project" value="TreeGrafter"/>
</dbReference>
<evidence type="ECO:0000259" key="17">
    <source>
        <dbReference type="Pfam" id="PF17900"/>
    </source>
</evidence>
<evidence type="ECO:0000256" key="14">
    <source>
        <dbReference type="SAM" id="MobiDB-lite"/>
    </source>
</evidence>
<keyword evidence="8" id="KW-0479">Metal-binding</keyword>
<dbReference type="OrthoDB" id="100605at2"/>
<protein>
    <recommendedName>
        <fullName evidence="5">Aminopeptidase N</fullName>
        <ecNumber evidence="4">3.4.11.2</ecNumber>
    </recommendedName>
    <alternativeName>
        <fullName evidence="12">Alanine aminopeptidase</fullName>
    </alternativeName>
    <alternativeName>
        <fullName evidence="13">Lysyl aminopeptidase</fullName>
    </alternativeName>
</protein>
<evidence type="ECO:0000256" key="12">
    <source>
        <dbReference type="ARBA" id="ARBA00029811"/>
    </source>
</evidence>
<dbReference type="Pfam" id="PF01433">
    <property type="entry name" value="Peptidase_M1"/>
    <property type="match status" value="1"/>
</dbReference>
<dbReference type="GO" id="GO:0006508">
    <property type="term" value="P:proteolysis"/>
    <property type="evidence" value="ECO:0007669"/>
    <property type="project" value="UniProtKB-KW"/>
</dbReference>
<comment type="similarity">
    <text evidence="3">Belongs to the peptidase M1 family.</text>
</comment>
<reference evidence="19" key="1">
    <citation type="submission" date="2015-11" db="EMBL/GenBank/DDBJ databases">
        <authorList>
            <person name="Kumar R."/>
            <person name="Singh D."/>
            <person name="Swarnkar M.K."/>
            <person name="Singh A.K."/>
            <person name="Kumar S."/>
        </authorList>
    </citation>
    <scope>NUCLEOTIDE SEQUENCE [LARGE SCALE GENOMIC DNA]</scope>
    <source>
        <strain evidence="19">ERGS4:06</strain>
    </source>
</reference>
<evidence type="ECO:0000256" key="7">
    <source>
        <dbReference type="ARBA" id="ARBA00022670"/>
    </source>
</evidence>
<dbReference type="Gene3D" id="1.10.390.10">
    <property type="entry name" value="Neutral Protease Domain 2"/>
    <property type="match status" value="1"/>
</dbReference>
<dbReference type="InterPro" id="IPR014782">
    <property type="entry name" value="Peptidase_M1_dom"/>
</dbReference>
<dbReference type="GO" id="GO:0042277">
    <property type="term" value="F:peptide binding"/>
    <property type="evidence" value="ECO:0007669"/>
    <property type="project" value="TreeGrafter"/>
</dbReference>
<keyword evidence="6 18" id="KW-0031">Aminopeptidase</keyword>
<dbReference type="GO" id="GO:0008270">
    <property type="term" value="F:zinc ion binding"/>
    <property type="evidence" value="ECO:0007669"/>
    <property type="project" value="InterPro"/>
</dbReference>
<evidence type="ECO:0000256" key="3">
    <source>
        <dbReference type="ARBA" id="ARBA00010136"/>
    </source>
</evidence>
<dbReference type="InterPro" id="IPR001930">
    <property type="entry name" value="Peptidase_M1"/>
</dbReference>
<proteinExistence type="inferred from homology"/>
<feature type="domain" description="Peptidase M1 membrane alanine aminopeptidase" evidence="15">
    <location>
        <begin position="257"/>
        <end position="470"/>
    </location>
</feature>
<accession>A0A0S2M0E7</accession>
<dbReference type="SUPFAM" id="SSF63737">
    <property type="entry name" value="Leukotriene A4 hydrolase N-terminal domain"/>
    <property type="match status" value="1"/>
</dbReference>
<dbReference type="InterPro" id="IPR042097">
    <property type="entry name" value="Aminopeptidase_N-like_N_sf"/>
</dbReference>
<evidence type="ECO:0000256" key="10">
    <source>
        <dbReference type="ARBA" id="ARBA00022833"/>
    </source>
</evidence>
<evidence type="ECO:0000256" key="8">
    <source>
        <dbReference type="ARBA" id="ARBA00022723"/>
    </source>
</evidence>
<dbReference type="Pfam" id="PF11838">
    <property type="entry name" value="ERAP1_C"/>
    <property type="match status" value="1"/>
</dbReference>
<keyword evidence="9" id="KW-0378">Hydrolase</keyword>
<dbReference type="FunFam" id="2.60.40.1730:FF:000010">
    <property type="entry name" value="Putative aminopeptidase N"/>
    <property type="match status" value="1"/>
</dbReference>
<evidence type="ECO:0000256" key="2">
    <source>
        <dbReference type="ARBA" id="ARBA00001947"/>
    </source>
</evidence>
<dbReference type="Gene3D" id="2.60.40.1730">
    <property type="entry name" value="tricorn interacting facor f3 domain"/>
    <property type="match status" value="1"/>
</dbReference>
<evidence type="ECO:0000259" key="15">
    <source>
        <dbReference type="Pfam" id="PF01433"/>
    </source>
</evidence>
<keyword evidence="7" id="KW-0645">Protease</keyword>
<comment type="catalytic activity">
    <reaction evidence="1">
        <text>Release of an N-terminal amino acid, Xaa-|-Yaa- from a peptide, amide or arylamide. Xaa is preferably Ala, but may be most amino acids including Pro (slow action). When a terminal hydrophobic residue is followed by a prolyl residue, the two may be released as an intact Xaa-Pro dipeptide.</text>
        <dbReference type="EC" id="3.4.11.2"/>
    </reaction>
</comment>